<evidence type="ECO:0000256" key="4">
    <source>
        <dbReference type="ARBA" id="ARBA00022691"/>
    </source>
</evidence>
<keyword evidence="5" id="KW-0819">tRNA processing</keyword>
<dbReference type="GO" id="GO:0002128">
    <property type="term" value="P:tRNA nucleoside ribose methylation"/>
    <property type="evidence" value="ECO:0007669"/>
    <property type="project" value="TreeGrafter"/>
</dbReference>
<dbReference type="Gene3D" id="1.10.8.590">
    <property type="match status" value="1"/>
</dbReference>
<evidence type="ECO:0000256" key="1">
    <source>
        <dbReference type="ARBA" id="ARBA00007228"/>
    </source>
</evidence>
<dbReference type="AlphaFoldDB" id="A0AA86J2F8"/>
<dbReference type="PIRSF" id="PIRSF004808">
    <property type="entry name" value="LasT"/>
    <property type="match status" value="1"/>
</dbReference>
<protein>
    <recommendedName>
        <fullName evidence="5">tRNA (cytidine/uridine-2'-O-)-methyltransferase TrmJ</fullName>
        <ecNumber evidence="5">2.1.1.200</ecNumber>
    </recommendedName>
    <alternativeName>
        <fullName evidence="5">tRNA (cytidine(32)/uridine(32)-2'-O)-methyltransferase</fullName>
    </alternativeName>
    <alternativeName>
        <fullName evidence="5">tRNA Cm32/Um32 methyltransferase</fullName>
    </alternativeName>
</protein>
<dbReference type="Proteomes" id="UP001329151">
    <property type="component" value="Chromosome"/>
</dbReference>
<comment type="catalytic activity">
    <reaction evidence="5">
        <text>cytidine(32) in tRNA + S-adenosyl-L-methionine = 2'-O-methylcytidine(32) in tRNA + S-adenosyl-L-homocysteine + H(+)</text>
        <dbReference type="Rhea" id="RHEA:42932"/>
        <dbReference type="Rhea" id="RHEA-COMP:10288"/>
        <dbReference type="Rhea" id="RHEA-COMP:10289"/>
        <dbReference type="ChEBI" id="CHEBI:15378"/>
        <dbReference type="ChEBI" id="CHEBI:57856"/>
        <dbReference type="ChEBI" id="CHEBI:59789"/>
        <dbReference type="ChEBI" id="CHEBI:74495"/>
        <dbReference type="ChEBI" id="CHEBI:82748"/>
        <dbReference type="EC" id="2.1.1.200"/>
    </reaction>
</comment>
<evidence type="ECO:0000313" key="8">
    <source>
        <dbReference type="Proteomes" id="UP001329151"/>
    </source>
</evidence>
<organism evidence="7 8">
    <name type="scientific">Limnobacter thiooxidans</name>
    <dbReference type="NCBI Taxonomy" id="131080"/>
    <lineage>
        <taxon>Bacteria</taxon>
        <taxon>Pseudomonadati</taxon>
        <taxon>Pseudomonadota</taxon>
        <taxon>Betaproteobacteria</taxon>
        <taxon>Burkholderiales</taxon>
        <taxon>Burkholderiaceae</taxon>
        <taxon>Limnobacter</taxon>
    </lineage>
</organism>
<dbReference type="KEGG" id="lto:RGQ30_12800"/>
<dbReference type="EMBL" id="AP028947">
    <property type="protein sequence ID" value="BET25779.1"/>
    <property type="molecule type" value="Genomic_DNA"/>
</dbReference>
<evidence type="ECO:0000256" key="3">
    <source>
        <dbReference type="ARBA" id="ARBA00022679"/>
    </source>
</evidence>
<comment type="similarity">
    <text evidence="1">Belongs to the class IV-like SAM-binding methyltransferase superfamily. RNA methyltransferase TrmH family.</text>
</comment>
<proteinExistence type="inferred from homology"/>
<keyword evidence="4 5" id="KW-0949">S-adenosyl-L-methionine</keyword>
<keyword evidence="8" id="KW-1185">Reference proteome</keyword>
<evidence type="ECO:0000313" key="7">
    <source>
        <dbReference type="EMBL" id="BET25779.1"/>
    </source>
</evidence>
<comment type="catalytic activity">
    <reaction evidence="5">
        <text>uridine(32) in tRNA + S-adenosyl-L-methionine = 2'-O-methyluridine(32) in tRNA + S-adenosyl-L-homocysteine + H(+)</text>
        <dbReference type="Rhea" id="RHEA:42936"/>
        <dbReference type="Rhea" id="RHEA-COMP:10107"/>
        <dbReference type="Rhea" id="RHEA-COMP:10290"/>
        <dbReference type="ChEBI" id="CHEBI:15378"/>
        <dbReference type="ChEBI" id="CHEBI:57856"/>
        <dbReference type="ChEBI" id="CHEBI:59789"/>
        <dbReference type="ChEBI" id="CHEBI:65315"/>
        <dbReference type="ChEBI" id="CHEBI:74478"/>
        <dbReference type="EC" id="2.1.1.200"/>
    </reaction>
</comment>
<dbReference type="InterPro" id="IPR029026">
    <property type="entry name" value="tRNA_m1G_MTases_N"/>
</dbReference>
<dbReference type="CDD" id="cd18093">
    <property type="entry name" value="SpoU-like_TrmJ"/>
    <property type="match status" value="1"/>
</dbReference>
<dbReference type="InterPro" id="IPR029028">
    <property type="entry name" value="Alpha/beta_knot_MTases"/>
</dbReference>
<dbReference type="GO" id="GO:0005829">
    <property type="term" value="C:cytosol"/>
    <property type="evidence" value="ECO:0007669"/>
    <property type="project" value="TreeGrafter"/>
</dbReference>
<dbReference type="GO" id="GO:0160206">
    <property type="term" value="F:tRNA (cytidine(32)/uridine(32)-2'-O)-methyltransferase activity"/>
    <property type="evidence" value="ECO:0007669"/>
    <property type="project" value="UniProtKB-EC"/>
</dbReference>
<sequence>MTAAISLEAISIVLVKTSHPGNVGSVARAMKTMGLSDLRLVCPKTADICSAEEAISLASGAADVLEKARIYDSLPDALADRSVAFALSARLRELGPGLQSPQEAAREALALTGQGVGAAFVFGAERTGLSNDELLVCNRQVTIAANPVYSSLNLSQAVQIVAYALRTEWASGVETVGVESTGSASLSSVLEKGDRLATVKAVADLQAHWLQAMEAVDFINPDKPKKVVQRLARMLAKTPLEQEEVDMLRGFFSDIIRVVDNRLYPHEFERKKP</sequence>
<keyword evidence="5" id="KW-0963">Cytoplasm</keyword>
<dbReference type="Pfam" id="PF00588">
    <property type="entry name" value="SpoU_methylase"/>
    <property type="match status" value="1"/>
</dbReference>
<dbReference type="Gene3D" id="3.40.1280.10">
    <property type="match status" value="1"/>
</dbReference>
<dbReference type="NCBIfam" id="TIGR00050">
    <property type="entry name" value="rRNA_methyl_1"/>
    <property type="match status" value="1"/>
</dbReference>
<keyword evidence="3" id="KW-0808">Transferase</keyword>
<evidence type="ECO:0000256" key="5">
    <source>
        <dbReference type="RuleBase" id="RU362024"/>
    </source>
</evidence>
<evidence type="ECO:0000256" key="2">
    <source>
        <dbReference type="ARBA" id="ARBA00022603"/>
    </source>
</evidence>
<dbReference type="SUPFAM" id="SSF75217">
    <property type="entry name" value="alpha/beta knot"/>
    <property type="match status" value="1"/>
</dbReference>
<dbReference type="PANTHER" id="PTHR42786:SF2">
    <property type="entry name" value="TRNA (CYTIDINE_URIDINE-2'-O-)-METHYLTRANSFERASE TRMJ"/>
    <property type="match status" value="1"/>
</dbReference>
<dbReference type="EC" id="2.1.1.200" evidence="5"/>
<comment type="subunit">
    <text evidence="5">Homodimer.</text>
</comment>
<dbReference type="PANTHER" id="PTHR42786">
    <property type="entry name" value="TRNA/RRNA METHYLTRANSFERASE"/>
    <property type="match status" value="1"/>
</dbReference>
<keyword evidence="2 5" id="KW-0489">Methyltransferase</keyword>
<feature type="domain" description="tRNA/rRNA methyltransferase SpoU type" evidence="6">
    <location>
        <begin position="10"/>
        <end position="163"/>
    </location>
</feature>
<dbReference type="InterPro" id="IPR004384">
    <property type="entry name" value="RNA_MeTrfase_TrmJ/LasT"/>
</dbReference>
<name>A0AA86J2F8_9BURK</name>
<dbReference type="RefSeq" id="WP_130556694.1">
    <property type="nucleotide sequence ID" value="NZ_AP028947.1"/>
</dbReference>
<evidence type="ECO:0000259" key="6">
    <source>
        <dbReference type="Pfam" id="PF00588"/>
    </source>
</evidence>
<dbReference type="GO" id="GO:0003723">
    <property type="term" value="F:RNA binding"/>
    <property type="evidence" value="ECO:0007669"/>
    <property type="project" value="InterPro"/>
</dbReference>
<dbReference type="InterPro" id="IPR001537">
    <property type="entry name" value="SpoU_MeTrfase"/>
</dbReference>
<reference evidence="7 8" key="1">
    <citation type="submission" date="2023-10" db="EMBL/GenBank/DDBJ databases">
        <title>Complete Genome Sequence of Limnobacter thiooxidans CS-K2T, Isolated from freshwater lake sediments in Bavaria, Germany.</title>
        <authorList>
            <person name="Naruki M."/>
            <person name="Watanabe A."/>
            <person name="Warashina T."/>
            <person name="Morita T."/>
            <person name="Arakawa K."/>
        </authorList>
    </citation>
    <scope>NUCLEOTIDE SEQUENCE [LARGE SCALE GENOMIC DNA]</scope>
    <source>
        <strain evidence="7 8">CS-K2</strain>
    </source>
</reference>
<comment type="function">
    <text evidence="5">Catalyzes the formation of 2'O-methylated cytidine (Cm32) or 2'O-methylated uridine (Um32) at position 32 in tRNA.</text>
</comment>
<accession>A0AA86J2F8</accession>
<comment type="subcellular location">
    <subcellularLocation>
        <location evidence="5">Cytoplasm</location>
    </subcellularLocation>
</comment>
<gene>
    <name evidence="5" type="primary">trmJ</name>
    <name evidence="7" type="ORF">RGQ30_12800</name>
</gene>